<proteinExistence type="predicted"/>
<evidence type="ECO:0008006" key="3">
    <source>
        <dbReference type="Google" id="ProtNLM"/>
    </source>
</evidence>
<gene>
    <name evidence="1" type="ORF">SO694_000056109</name>
</gene>
<dbReference type="Gene3D" id="3.40.630.10">
    <property type="entry name" value="Zn peptidases"/>
    <property type="match status" value="2"/>
</dbReference>
<sequence>MRATLPAVLMAAHSAARAYHIGQPGAKWGPAEVAQWRSERVKSRSYEDDVVKALDPLRASFDVVEYGAITYDGPIAHALYAVKTKDWDGAKPSALAKAARDGEDSEPGTIPDGFYLCGDEQNPRLDFQRAVNAPASPVARIAPADPDGTIIGSPVVDDGVILYDYAALGLCGGVTNAKFTTTTEVYPDSPKATDELCNLGQVAAIKSALDSPRVNRGRWASSSASPG</sequence>
<dbReference type="Proteomes" id="UP001363151">
    <property type="component" value="Unassembled WGS sequence"/>
</dbReference>
<evidence type="ECO:0000313" key="1">
    <source>
        <dbReference type="EMBL" id="KAK7250011.1"/>
    </source>
</evidence>
<evidence type="ECO:0000313" key="2">
    <source>
        <dbReference type="Proteomes" id="UP001363151"/>
    </source>
</evidence>
<organism evidence="1 2">
    <name type="scientific">Aureococcus anophagefferens</name>
    <name type="common">Harmful bloom alga</name>
    <dbReference type="NCBI Taxonomy" id="44056"/>
    <lineage>
        <taxon>Eukaryota</taxon>
        <taxon>Sar</taxon>
        <taxon>Stramenopiles</taxon>
        <taxon>Ochrophyta</taxon>
        <taxon>Pelagophyceae</taxon>
        <taxon>Pelagomonadales</taxon>
        <taxon>Pelagomonadaceae</taxon>
        <taxon>Aureococcus</taxon>
    </lineage>
</organism>
<comment type="caution">
    <text evidence="1">The sequence shown here is derived from an EMBL/GenBank/DDBJ whole genome shotgun (WGS) entry which is preliminary data.</text>
</comment>
<reference evidence="1 2" key="1">
    <citation type="submission" date="2024-03" db="EMBL/GenBank/DDBJ databases">
        <title>Aureococcus anophagefferens CCMP1851 and Kratosvirus quantuckense: Draft genome of a second virus-susceptible host strain in the model system.</title>
        <authorList>
            <person name="Chase E."/>
            <person name="Truchon A.R."/>
            <person name="Schepens W."/>
            <person name="Wilhelm S.W."/>
        </authorList>
    </citation>
    <scope>NUCLEOTIDE SEQUENCE [LARGE SCALE GENOMIC DNA]</scope>
    <source>
        <strain evidence="1 2">CCMP1851</strain>
    </source>
</reference>
<dbReference type="EMBL" id="JBBJCI010000039">
    <property type="protein sequence ID" value="KAK7250011.1"/>
    <property type="molecule type" value="Genomic_DNA"/>
</dbReference>
<accession>A0ABR1G9R4</accession>
<name>A0ABR1G9R4_AURAN</name>
<keyword evidence="2" id="KW-1185">Reference proteome</keyword>
<protein>
    <recommendedName>
        <fullName evidence="3">Peptidase S1 domain-containing protein</fullName>
    </recommendedName>
</protein>